<dbReference type="EMBL" id="VISQ01000001">
    <property type="protein sequence ID" value="TVZ68950.1"/>
    <property type="molecule type" value="Genomic_DNA"/>
</dbReference>
<accession>A0A559T2Y4</accession>
<protein>
    <submittedName>
        <fullName evidence="1">Uncharacterized protein</fullName>
    </submittedName>
</protein>
<name>A0A559T2Y4_SERFO</name>
<dbReference type="AlphaFoldDB" id="A0A559T2Y4"/>
<organism evidence="1">
    <name type="scientific">Serratia fonticola</name>
    <dbReference type="NCBI Taxonomy" id="47917"/>
    <lineage>
        <taxon>Bacteria</taxon>
        <taxon>Pseudomonadati</taxon>
        <taxon>Pseudomonadota</taxon>
        <taxon>Gammaproteobacteria</taxon>
        <taxon>Enterobacterales</taxon>
        <taxon>Yersiniaceae</taxon>
        <taxon>Serratia</taxon>
    </lineage>
</organism>
<reference evidence="1" key="2">
    <citation type="submission" date="2019-08" db="EMBL/GenBank/DDBJ databases">
        <title>Investigation of anaerobic lignin degradation for improved lignocellulosic biofuels.</title>
        <authorList>
            <person name="Deangelis K.PhD."/>
        </authorList>
    </citation>
    <scope>NUCLEOTIDE SEQUENCE [LARGE SCALE GENOMIC DNA]</scope>
    <source>
        <strain evidence="1">128R</strain>
    </source>
</reference>
<evidence type="ECO:0000313" key="1">
    <source>
        <dbReference type="EMBL" id="TVZ68950.1"/>
    </source>
</evidence>
<reference evidence="1" key="1">
    <citation type="submission" date="2019-06" db="EMBL/GenBank/DDBJ databases">
        <authorList>
            <person name="Deangelis K."/>
            <person name="Huntemann M."/>
            <person name="Clum A."/>
            <person name="Pillay M."/>
            <person name="Palaniappan K."/>
            <person name="Varghese N."/>
            <person name="Mikhailova N."/>
            <person name="Stamatis D."/>
            <person name="Reddy T."/>
            <person name="Daum C."/>
            <person name="Shapiro N."/>
            <person name="Ivanova N."/>
            <person name="Kyrpides N."/>
            <person name="Woyke T."/>
        </authorList>
    </citation>
    <scope>NUCLEOTIDE SEQUENCE [LARGE SCALE GENOMIC DNA]</scope>
    <source>
        <strain evidence="1">128R</strain>
    </source>
</reference>
<gene>
    <name evidence="1" type="ORF">FHU10_1413</name>
</gene>
<sequence length="38" mass="4613">MCHEFVFFSNINALMFQRHTKLLKQVWCSSYVTEYPLT</sequence>
<proteinExistence type="predicted"/>
<comment type="caution">
    <text evidence="1">The sequence shown here is derived from an EMBL/GenBank/DDBJ whole genome shotgun (WGS) entry which is preliminary data.</text>
</comment>